<evidence type="ECO:0000256" key="5">
    <source>
        <dbReference type="ARBA" id="ARBA00012518"/>
    </source>
</evidence>
<keyword evidence="9 19" id="KW-0285">Flavoprotein</keyword>
<evidence type="ECO:0000256" key="8">
    <source>
        <dbReference type="ARBA" id="ARBA00022618"/>
    </source>
</evidence>
<evidence type="ECO:0000256" key="10">
    <source>
        <dbReference type="ARBA" id="ARBA00022827"/>
    </source>
</evidence>
<evidence type="ECO:0000256" key="17">
    <source>
        <dbReference type="ARBA" id="ARBA00031026"/>
    </source>
</evidence>
<keyword evidence="15 19" id="KW-0131">Cell cycle</keyword>
<dbReference type="InterPro" id="IPR003170">
    <property type="entry name" value="MurB"/>
</dbReference>
<dbReference type="AlphaFoldDB" id="A0A9X2ZMC5"/>
<evidence type="ECO:0000256" key="19">
    <source>
        <dbReference type="HAMAP-Rule" id="MF_00037"/>
    </source>
</evidence>
<keyword evidence="11 19" id="KW-0521">NADP</keyword>
<dbReference type="PANTHER" id="PTHR21071">
    <property type="entry name" value="UDP-N-ACETYLENOLPYRUVOYLGLUCOSAMINE REDUCTASE"/>
    <property type="match status" value="1"/>
</dbReference>
<gene>
    <name evidence="19 21" type="primary">murB</name>
    <name evidence="21" type="ORF">OIU80_02605</name>
</gene>
<keyword evidence="10 19" id="KW-0274">FAD</keyword>
<comment type="catalytic activity">
    <reaction evidence="18 19">
        <text>UDP-N-acetyl-alpha-D-muramate + NADP(+) = UDP-N-acetyl-3-O-(1-carboxyvinyl)-alpha-D-glucosamine + NADPH + H(+)</text>
        <dbReference type="Rhea" id="RHEA:12248"/>
        <dbReference type="ChEBI" id="CHEBI:15378"/>
        <dbReference type="ChEBI" id="CHEBI:57783"/>
        <dbReference type="ChEBI" id="CHEBI:58349"/>
        <dbReference type="ChEBI" id="CHEBI:68483"/>
        <dbReference type="ChEBI" id="CHEBI:70757"/>
        <dbReference type="EC" id="1.3.1.98"/>
    </reaction>
</comment>
<dbReference type="Pfam" id="PF01565">
    <property type="entry name" value="FAD_binding_4"/>
    <property type="match status" value="1"/>
</dbReference>
<keyword evidence="16 19" id="KW-0961">Cell wall biogenesis/degradation</keyword>
<evidence type="ECO:0000256" key="9">
    <source>
        <dbReference type="ARBA" id="ARBA00022630"/>
    </source>
</evidence>
<dbReference type="Gene3D" id="3.90.78.10">
    <property type="entry name" value="UDP-N-acetylenolpyruvoylglucosamine reductase, C-terminal domain"/>
    <property type="match status" value="1"/>
</dbReference>
<dbReference type="PROSITE" id="PS51387">
    <property type="entry name" value="FAD_PCMH"/>
    <property type="match status" value="1"/>
</dbReference>
<dbReference type="SUPFAM" id="SSF56176">
    <property type="entry name" value="FAD-binding/transporter-associated domain-like"/>
    <property type="match status" value="1"/>
</dbReference>
<dbReference type="NCBIfam" id="NF010478">
    <property type="entry name" value="PRK13903.1"/>
    <property type="match status" value="1"/>
</dbReference>
<evidence type="ECO:0000256" key="16">
    <source>
        <dbReference type="ARBA" id="ARBA00023316"/>
    </source>
</evidence>
<evidence type="ECO:0000256" key="12">
    <source>
        <dbReference type="ARBA" id="ARBA00022960"/>
    </source>
</evidence>
<comment type="pathway">
    <text evidence="4 19">Cell wall biogenesis; peptidoglycan biosynthesis.</text>
</comment>
<evidence type="ECO:0000259" key="20">
    <source>
        <dbReference type="PROSITE" id="PS51387"/>
    </source>
</evidence>
<evidence type="ECO:0000256" key="6">
    <source>
        <dbReference type="ARBA" id="ARBA00015188"/>
    </source>
</evidence>
<keyword evidence="7 19" id="KW-0963">Cytoplasm</keyword>
<dbReference type="InterPro" id="IPR006094">
    <property type="entry name" value="Oxid_FAD_bind_N"/>
</dbReference>
<keyword evidence="13 19" id="KW-0573">Peptidoglycan synthesis</keyword>
<organism evidence="21 22">
    <name type="scientific">Flavobacterium frigoritolerans</name>
    <dbReference type="NCBI Taxonomy" id="2987686"/>
    <lineage>
        <taxon>Bacteria</taxon>
        <taxon>Pseudomonadati</taxon>
        <taxon>Bacteroidota</taxon>
        <taxon>Flavobacteriia</taxon>
        <taxon>Flavobacteriales</taxon>
        <taxon>Flavobacteriaceae</taxon>
        <taxon>Flavobacterium</taxon>
    </lineage>
</organism>
<comment type="caution">
    <text evidence="21">The sequence shown here is derived from an EMBL/GenBank/DDBJ whole genome shotgun (WGS) entry which is preliminary data.</text>
</comment>
<dbReference type="GO" id="GO:0051301">
    <property type="term" value="P:cell division"/>
    <property type="evidence" value="ECO:0007669"/>
    <property type="project" value="UniProtKB-KW"/>
</dbReference>
<evidence type="ECO:0000256" key="7">
    <source>
        <dbReference type="ARBA" id="ARBA00022490"/>
    </source>
</evidence>
<sequence>MEILSQFSLKNHNTFGIEAKAKQFIAVHSIDELKKVLEENKNQPKFILGGGSNMLLTKDIDALVIHIDLKGKKIVDENDDFVWVESQAGETWHDFVLWTIEQNFGGLENMSLIPGNVGTTPVQNIGAYGTEIKDTFVSCEAINIETQEIKTFTHTECNFGYRESIFKHEVKDQYIITSVTYKLTKRNHKINTSYGDITAELAKNNITNPNLKDVSNAVIAIRQSKLPDPKELGNSGSFFKNPILLKSDFEKIHQKFPEMKYYDVSETEVKVPAGWLIEQAGFKGKRFGDAGIHKNQALVLVNYGNATGQEILAISKDIQKTVFEKFGIHIEAEVNVI</sequence>
<name>A0A9X2ZMC5_9FLAO</name>
<evidence type="ECO:0000256" key="14">
    <source>
        <dbReference type="ARBA" id="ARBA00023002"/>
    </source>
</evidence>
<dbReference type="RefSeq" id="WP_264285538.1">
    <property type="nucleotide sequence ID" value="NZ_JAOZEV010000002.1"/>
</dbReference>
<dbReference type="EC" id="1.3.1.98" evidence="5 19"/>
<dbReference type="GO" id="GO:0009252">
    <property type="term" value="P:peptidoglycan biosynthetic process"/>
    <property type="evidence" value="ECO:0007669"/>
    <property type="project" value="UniProtKB-UniRule"/>
</dbReference>
<dbReference type="HAMAP" id="MF_00037">
    <property type="entry name" value="MurB"/>
    <property type="match status" value="1"/>
</dbReference>
<keyword evidence="22" id="KW-1185">Reference proteome</keyword>
<dbReference type="Gene3D" id="3.30.43.10">
    <property type="entry name" value="Uridine Diphospho-n-acetylenolpyruvylglucosamine Reductase, domain 2"/>
    <property type="match status" value="1"/>
</dbReference>
<dbReference type="GO" id="GO:0008360">
    <property type="term" value="P:regulation of cell shape"/>
    <property type="evidence" value="ECO:0007669"/>
    <property type="project" value="UniProtKB-KW"/>
</dbReference>
<dbReference type="Proteomes" id="UP001151133">
    <property type="component" value="Unassembled WGS sequence"/>
</dbReference>
<comment type="similarity">
    <text evidence="19">Belongs to the MurB family.</text>
</comment>
<evidence type="ECO:0000313" key="21">
    <source>
        <dbReference type="EMBL" id="MCV9931161.1"/>
    </source>
</evidence>
<dbReference type="GO" id="GO:0005829">
    <property type="term" value="C:cytosol"/>
    <property type="evidence" value="ECO:0007669"/>
    <property type="project" value="TreeGrafter"/>
</dbReference>
<evidence type="ECO:0000256" key="15">
    <source>
        <dbReference type="ARBA" id="ARBA00023306"/>
    </source>
</evidence>
<dbReference type="GO" id="GO:0008762">
    <property type="term" value="F:UDP-N-acetylmuramate dehydrogenase activity"/>
    <property type="evidence" value="ECO:0007669"/>
    <property type="project" value="UniProtKB-UniRule"/>
</dbReference>
<comment type="function">
    <text evidence="2 19">Cell wall formation.</text>
</comment>
<accession>A0A9X2ZMC5</accession>
<dbReference type="InterPro" id="IPR016166">
    <property type="entry name" value="FAD-bd_PCMH"/>
</dbReference>
<dbReference type="Pfam" id="PF02873">
    <property type="entry name" value="MurB_C"/>
    <property type="match status" value="1"/>
</dbReference>
<dbReference type="Gene3D" id="3.30.465.10">
    <property type="match status" value="1"/>
</dbReference>
<proteinExistence type="inferred from homology"/>
<dbReference type="SUPFAM" id="SSF56194">
    <property type="entry name" value="Uridine diphospho-N-Acetylenolpyruvylglucosamine reductase, MurB, C-terminal domain"/>
    <property type="match status" value="1"/>
</dbReference>
<reference evidence="21" key="1">
    <citation type="submission" date="2022-10" db="EMBL/GenBank/DDBJ databases">
        <title>Two novel species of Flavobacterium.</title>
        <authorList>
            <person name="Liu Q."/>
            <person name="Xin Y.-H."/>
        </authorList>
    </citation>
    <scope>NUCLEOTIDE SEQUENCE</scope>
    <source>
        <strain evidence="21">LS1R47</strain>
    </source>
</reference>
<dbReference type="InterPro" id="IPR016169">
    <property type="entry name" value="FAD-bd_PCMH_sub2"/>
</dbReference>
<dbReference type="PANTHER" id="PTHR21071:SF4">
    <property type="entry name" value="UDP-N-ACETYLENOLPYRUVOYLGLUCOSAMINE REDUCTASE"/>
    <property type="match status" value="1"/>
</dbReference>
<evidence type="ECO:0000256" key="2">
    <source>
        <dbReference type="ARBA" id="ARBA00003921"/>
    </source>
</evidence>
<evidence type="ECO:0000256" key="3">
    <source>
        <dbReference type="ARBA" id="ARBA00004496"/>
    </source>
</evidence>
<dbReference type="InterPro" id="IPR036635">
    <property type="entry name" value="MurB_C_sf"/>
</dbReference>
<keyword evidence="14 19" id="KW-0560">Oxidoreductase</keyword>
<dbReference type="InterPro" id="IPR036318">
    <property type="entry name" value="FAD-bd_PCMH-like_sf"/>
</dbReference>
<dbReference type="GO" id="GO:0071555">
    <property type="term" value="P:cell wall organization"/>
    <property type="evidence" value="ECO:0007669"/>
    <property type="project" value="UniProtKB-KW"/>
</dbReference>
<dbReference type="GO" id="GO:0071949">
    <property type="term" value="F:FAD binding"/>
    <property type="evidence" value="ECO:0007669"/>
    <property type="project" value="InterPro"/>
</dbReference>
<dbReference type="NCBIfam" id="NF000755">
    <property type="entry name" value="PRK00046.1"/>
    <property type="match status" value="1"/>
</dbReference>
<dbReference type="NCBIfam" id="TIGR00179">
    <property type="entry name" value="murB"/>
    <property type="match status" value="1"/>
</dbReference>
<evidence type="ECO:0000256" key="18">
    <source>
        <dbReference type="ARBA" id="ARBA00048914"/>
    </source>
</evidence>
<feature type="active site" evidence="19">
    <location>
        <position position="333"/>
    </location>
</feature>
<evidence type="ECO:0000256" key="13">
    <source>
        <dbReference type="ARBA" id="ARBA00022984"/>
    </source>
</evidence>
<comment type="subcellular location">
    <subcellularLocation>
        <location evidence="3 19">Cytoplasm</location>
    </subcellularLocation>
</comment>
<keyword evidence="12 19" id="KW-0133">Cell shape</keyword>
<feature type="domain" description="FAD-binding PCMH-type" evidence="20">
    <location>
        <begin position="17"/>
        <end position="186"/>
    </location>
</feature>
<protein>
    <recommendedName>
        <fullName evidence="6 19">UDP-N-acetylenolpyruvoylglucosamine reductase</fullName>
        <ecNumber evidence="5 19">1.3.1.98</ecNumber>
    </recommendedName>
    <alternativeName>
        <fullName evidence="17 19">UDP-N-acetylmuramate dehydrogenase</fullName>
    </alternativeName>
</protein>
<dbReference type="EMBL" id="JAOZEV010000002">
    <property type="protein sequence ID" value="MCV9931161.1"/>
    <property type="molecule type" value="Genomic_DNA"/>
</dbReference>
<comment type="cofactor">
    <cofactor evidence="1 19">
        <name>FAD</name>
        <dbReference type="ChEBI" id="CHEBI:57692"/>
    </cofactor>
</comment>
<dbReference type="InterPro" id="IPR011601">
    <property type="entry name" value="MurB_C"/>
</dbReference>
<keyword evidence="8 19" id="KW-0132">Cell division</keyword>
<evidence type="ECO:0000256" key="4">
    <source>
        <dbReference type="ARBA" id="ARBA00004752"/>
    </source>
</evidence>
<evidence type="ECO:0000256" key="11">
    <source>
        <dbReference type="ARBA" id="ARBA00022857"/>
    </source>
</evidence>
<feature type="active site" description="Proton donor" evidence="19">
    <location>
        <position position="237"/>
    </location>
</feature>
<evidence type="ECO:0000313" key="22">
    <source>
        <dbReference type="Proteomes" id="UP001151133"/>
    </source>
</evidence>
<dbReference type="InterPro" id="IPR016167">
    <property type="entry name" value="FAD-bd_PCMH_sub1"/>
</dbReference>
<evidence type="ECO:0000256" key="1">
    <source>
        <dbReference type="ARBA" id="ARBA00001974"/>
    </source>
</evidence>
<feature type="active site" evidence="19">
    <location>
        <position position="162"/>
    </location>
</feature>